<dbReference type="OrthoDB" id="9808081at2"/>
<dbReference type="InterPro" id="IPR050126">
    <property type="entry name" value="Ap4A_hydrolase"/>
</dbReference>
<dbReference type="RefSeq" id="WP_009186713.1">
    <property type="nucleotide sequence ID" value="NZ_AMGM01000099.1"/>
</dbReference>
<dbReference type="InterPro" id="IPR004843">
    <property type="entry name" value="Calcineurin-like_PHP"/>
</dbReference>
<dbReference type="PANTHER" id="PTHR42850:SF4">
    <property type="entry name" value="ZINC-DEPENDENT ENDOPOLYPHOSPHATASE"/>
    <property type="match status" value="1"/>
</dbReference>
<protein>
    <submittedName>
        <fullName evidence="2">Serine/threonine-protein phosphatase 1</fullName>
        <ecNumber evidence="2">3.1.3.16</ecNumber>
    </submittedName>
</protein>
<name>K1LBH8_CECL9</name>
<accession>K1LBH8</accession>
<keyword evidence="2" id="KW-0378">Hydrolase</keyword>
<dbReference type="EC" id="3.1.3.16" evidence="2"/>
<organism evidence="2 3">
    <name type="scientific">Cecembia lonarensis (strain CCUG 58316 / KCTC 22772 / LW9)</name>
    <dbReference type="NCBI Taxonomy" id="1225176"/>
    <lineage>
        <taxon>Bacteria</taxon>
        <taxon>Pseudomonadati</taxon>
        <taxon>Bacteroidota</taxon>
        <taxon>Cytophagia</taxon>
        <taxon>Cytophagales</taxon>
        <taxon>Cyclobacteriaceae</taxon>
        <taxon>Cecembia</taxon>
    </lineage>
</organism>
<proteinExistence type="predicted"/>
<dbReference type="Proteomes" id="UP000004478">
    <property type="component" value="Unassembled WGS sequence"/>
</dbReference>
<dbReference type="Gene3D" id="3.60.21.10">
    <property type="match status" value="1"/>
</dbReference>
<evidence type="ECO:0000313" key="2">
    <source>
        <dbReference type="EMBL" id="EKB47703.1"/>
    </source>
</evidence>
<dbReference type="EMBL" id="AMGM01000099">
    <property type="protein sequence ID" value="EKB47703.1"/>
    <property type="molecule type" value="Genomic_DNA"/>
</dbReference>
<dbReference type="InterPro" id="IPR029052">
    <property type="entry name" value="Metallo-depent_PP-like"/>
</dbReference>
<dbReference type="GO" id="GO:0110154">
    <property type="term" value="P:RNA decapping"/>
    <property type="evidence" value="ECO:0007669"/>
    <property type="project" value="TreeGrafter"/>
</dbReference>
<dbReference type="AlphaFoldDB" id="K1LBH8"/>
<feature type="domain" description="Calcineurin-like phosphoesterase" evidence="1">
    <location>
        <begin position="3"/>
        <end position="172"/>
    </location>
</feature>
<evidence type="ECO:0000259" key="1">
    <source>
        <dbReference type="Pfam" id="PF00149"/>
    </source>
</evidence>
<dbReference type="GO" id="GO:0008803">
    <property type="term" value="F:bis(5'-nucleosyl)-tetraphosphatase (symmetrical) activity"/>
    <property type="evidence" value="ECO:0007669"/>
    <property type="project" value="TreeGrafter"/>
</dbReference>
<dbReference type="GO" id="GO:0005737">
    <property type="term" value="C:cytoplasm"/>
    <property type="evidence" value="ECO:0007669"/>
    <property type="project" value="TreeGrafter"/>
</dbReference>
<dbReference type="PANTHER" id="PTHR42850">
    <property type="entry name" value="METALLOPHOSPHOESTERASE"/>
    <property type="match status" value="1"/>
</dbReference>
<dbReference type="InterPro" id="IPR006186">
    <property type="entry name" value="Ser/Thr-sp_prot-phosphatase"/>
</dbReference>
<keyword evidence="3" id="KW-1185">Reference proteome</keyword>
<sequence length="220" mass="25419">MDLFIIGDVHGCFFTYLKLLQHWNPRSEYLIQLGDLVDRGNHSPKTIRLSYEIQLAFKKQTIFLKGNHEQLMQHALLGKDPMKNWERNGGTETMLQFERESIDPYIYISWIRNLPLFWENKKVFISHAGIAAEAIDPWNPDATDGLLWNRKPLQKMDKLQVVGHTPLLDGKPEFLPESNAWNIDTGAYKGICLTGIKIRKNGTFIETISVPTDKRDIKNL</sequence>
<dbReference type="Pfam" id="PF00149">
    <property type="entry name" value="Metallophos"/>
    <property type="match status" value="1"/>
</dbReference>
<comment type="caution">
    <text evidence="2">The sequence shown here is derived from an EMBL/GenBank/DDBJ whole genome shotgun (WGS) entry which is preliminary data.</text>
</comment>
<dbReference type="SUPFAM" id="SSF56300">
    <property type="entry name" value="Metallo-dependent phosphatases"/>
    <property type="match status" value="1"/>
</dbReference>
<reference evidence="2 3" key="1">
    <citation type="journal article" date="2012" name="J. Bacteriol.">
        <title>Draft Genome Sequence of Cecembia lonarensis Strain LW9T, Isolated from Lonar Lake, a Haloalkaline Lake in India.</title>
        <authorList>
            <person name="Shivaji S."/>
            <person name="Ara S."/>
            <person name="Singh A."/>
            <person name="Pinnaka A.K."/>
        </authorList>
    </citation>
    <scope>NUCLEOTIDE SEQUENCE [LARGE SCALE GENOMIC DNA]</scope>
    <source>
        <strain evidence="2 3">LW9</strain>
    </source>
</reference>
<gene>
    <name evidence="2" type="primary">pphA</name>
    <name evidence="2" type="ORF">B879_03700</name>
</gene>
<dbReference type="PRINTS" id="PR00114">
    <property type="entry name" value="STPHPHTASE"/>
</dbReference>
<evidence type="ECO:0000313" key="3">
    <source>
        <dbReference type="Proteomes" id="UP000004478"/>
    </source>
</evidence>
<dbReference type="GO" id="GO:0004722">
    <property type="term" value="F:protein serine/threonine phosphatase activity"/>
    <property type="evidence" value="ECO:0007669"/>
    <property type="project" value="UniProtKB-EC"/>
</dbReference>